<dbReference type="Pfam" id="PF18766">
    <property type="entry name" value="SWI2_SNF2"/>
    <property type="match status" value="1"/>
</dbReference>
<accession>A0A412Y9S1</accession>
<comment type="catalytic activity">
    <reaction evidence="1 10">
        <text>Endonucleolytic cleavage of DNA to give random double-stranded fragments with terminal 5'-phosphates, ATP is simultaneously hydrolyzed.</text>
        <dbReference type="EC" id="3.1.21.3"/>
    </reaction>
</comment>
<dbReference type="GO" id="GO:0003677">
    <property type="term" value="F:DNA binding"/>
    <property type="evidence" value="ECO:0007669"/>
    <property type="project" value="UniProtKB-KW"/>
</dbReference>
<dbReference type="PROSITE" id="PS51192">
    <property type="entry name" value="HELICASE_ATP_BIND_1"/>
    <property type="match status" value="1"/>
</dbReference>
<dbReference type="InterPro" id="IPR051268">
    <property type="entry name" value="Type-I_R_enzyme_R_subunit"/>
</dbReference>
<dbReference type="GO" id="GO:0005524">
    <property type="term" value="F:ATP binding"/>
    <property type="evidence" value="ECO:0007669"/>
    <property type="project" value="UniProtKB-KW"/>
</dbReference>
<comment type="caution">
    <text evidence="12">The sequence shown here is derived from an EMBL/GenBank/DDBJ whole genome shotgun (WGS) entry which is preliminary data.</text>
</comment>
<comment type="function">
    <text evidence="10">Subunit R is required for both nuclease and ATPase activities, but not for modification.</text>
</comment>
<gene>
    <name evidence="12" type="ORF">DWW09_09200</name>
</gene>
<evidence type="ECO:0000256" key="5">
    <source>
        <dbReference type="ARBA" id="ARBA00022747"/>
    </source>
</evidence>
<dbReference type="GO" id="GO:0009035">
    <property type="term" value="F:type I site-specific deoxyribonuclease activity"/>
    <property type="evidence" value="ECO:0007669"/>
    <property type="project" value="UniProtKB-EC"/>
</dbReference>
<dbReference type="EC" id="3.1.21.3" evidence="10"/>
<dbReference type="InterPro" id="IPR007409">
    <property type="entry name" value="Restrct_endonuc_type1_HsdR_N"/>
</dbReference>
<keyword evidence="3" id="KW-0540">Nuclease</keyword>
<dbReference type="SUPFAM" id="SSF52540">
    <property type="entry name" value="P-loop containing nucleoside triphosphate hydrolases"/>
    <property type="match status" value="2"/>
</dbReference>
<dbReference type="AlphaFoldDB" id="A0A412Y9S1"/>
<evidence type="ECO:0000256" key="9">
    <source>
        <dbReference type="ARBA" id="ARBA00023125"/>
    </source>
</evidence>
<dbReference type="InterPro" id="IPR055180">
    <property type="entry name" value="HsdR_RecA-like_helicase_dom_2"/>
</dbReference>
<name>A0A412Y9S1_9BACE</name>
<evidence type="ECO:0000313" key="13">
    <source>
        <dbReference type="Proteomes" id="UP000284366"/>
    </source>
</evidence>
<dbReference type="CDD" id="cd18800">
    <property type="entry name" value="SF2_C_EcoR124I-like"/>
    <property type="match status" value="1"/>
</dbReference>
<evidence type="ECO:0000256" key="2">
    <source>
        <dbReference type="ARBA" id="ARBA00008598"/>
    </source>
</evidence>
<dbReference type="EMBL" id="QRZG01000013">
    <property type="protein sequence ID" value="RGV54227.1"/>
    <property type="molecule type" value="Genomic_DNA"/>
</dbReference>
<evidence type="ECO:0000256" key="1">
    <source>
        <dbReference type="ARBA" id="ARBA00000851"/>
    </source>
</evidence>
<evidence type="ECO:0000256" key="3">
    <source>
        <dbReference type="ARBA" id="ARBA00022722"/>
    </source>
</evidence>
<evidence type="ECO:0000256" key="4">
    <source>
        <dbReference type="ARBA" id="ARBA00022741"/>
    </source>
</evidence>
<dbReference type="PANTHER" id="PTHR30195:SF15">
    <property type="entry name" value="TYPE I RESTRICTION ENZYME HINDI ENDONUCLEASE SUBUNIT"/>
    <property type="match status" value="1"/>
</dbReference>
<feature type="domain" description="Helicase ATP-binding" evidence="11">
    <location>
        <begin position="287"/>
        <end position="468"/>
    </location>
</feature>
<evidence type="ECO:0000256" key="8">
    <source>
        <dbReference type="ARBA" id="ARBA00022840"/>
    </source>
</evidence>
<dbReference type="Pfam" id="PF11867">
    <property type="entry name" value="T1RH-like_C"/>
    <property type="match status" value="1"/>
</dbReference>
<dbReference type="Proteomes" id="UP000284366">
    <property type="component" value="Unassembled WGS sequence"/>
</dbReference>
<dbReference type="SMART" id="SM00487">
    <property type="entry name" value="DEXDc"/>
    <property type="match status" value="1"/>
</dbReference>
<dbReference type="RefSeq" id="WP_118046629.1">
    <property type="nucleotide sequence ID" value="NZ_JAQCUW010000014.1"/>
</dbReference>
<dbReference type="Gene3D" id="3.40.50.300">
    <property type="entry name" value="P-loop containing nucleotide triphosphate hydrolases"/>
    <property type="match status" value="2"/>
</dbReference>
<dbReference type="InterPro" id="IPR027417">
    <property type="entry name" value="P-loop_NTPase"/>
</dbReference>
<keyword evidence="4 10" id="KW-0547">Nucleotide-binding</keyword>
<keyword evidence="6 12" id="KW-0255">Endonuclease</keyword>
<comment type="similarity">
    <text evidence="2 10">Belongs to the HsdR family.</text>
</comment>
<comment type="subunit">
    <text evidence="10">The type I restriction/modification system is composed of three polypeptides R, M and S.</text>
</comment>
<dbReference type="CDD" id="cd22332">
    <property type="entry name" value="HsdR_N"/>
    <property type="match status" value="1"/>
</dbReference>
<evidence type="ECO:0000256" key="7">
    <source>
        <dbReference type="ARBA" id="ARBA00022801"/>
    </source>
</evidence>
<dbReference type="InterPro" id="IPR040980">
    <property type="entry name" value="SWI2_SNF2"/>
</dbReference>
<dbReference type="InterPro" id="IPR014001">
    <property type="entry name" value="Helicase_ATP-bd"/>
</dbReference>
<dbReference type="Gene3D" id="3.90.1570.50">
    <property type="match status" value="1"/>
</dbReference>
<dbReference type="InterPro" id="IPR021810">
    <property type="entry name" value="T1RH-like_C"/>
</dbReference>
<dbReference type="GO" id="GO:0009307">
    <property type="term" value="P:DNA restriction-modification system"/>
    <property type="evidence" value="ECO:0007669"/>
    <property type="project" value="UniProtKB-KW"/>
</dbReference>
<keyword evidence="9 10" id="KW-0238">DNA-binding</keyword>
<evidence type="ECO:0000259" key="11">
    <source>
        <dbReference type="PROSITE" id="PS51192"/>
    </source>
</evidence>
<sequence length="1080" mass="124220">MSSFHESQLEQAFVELFQKEGYDYVYGECILRDTRDVILYDDLRFYLRKKYKTDHITEDEINRVIARLETSDGGGVYAENVEALRLLQEGFSLKRTNPKLPNLHIYPIDYTEVDNNELGKNNIFKFVNQLVIDGEHHRIPDGIVFVNGLPLVVLEFKNAIKQNTTIENAFKQLTVRYRRDIPKLFRYNAFVVISDGVNNKVGSLFAPYEFFYGWHKVEATDSILDGAFDTMFTMMRGLFRKERLLDVLHNFIYLPDTPKDEDKIVCRYPQYFATTQLFNNILKHSRLNPDGDGKGGTYFGATGCGKSYTMLFLARQLMRSKKLSSPTIVLITDRTDLDDQLSKSFLNATKFIGDKTIVQVESREKLKEHLEKRTAGGVYLTTIQKFEESTGLLSNRANIICISDEAHRSQAGLGQKTTITEKGVKHHYGFAKYLRDSLPNATYVGFTGTPLDNTLDVFGPIVDRYTMTEAVADEITRKIVYEGRAAKIMIDSVKVKEIELFYDQCKQEGSSDYQIEESKKMMTRIDVILNDPDLLAKIAQDIVEHYEKRIEEGSTVLGKAMIVCSSRSIAWNLYQAIIHLRPEWAEIKECIEGETLSEKERKEIKPMPRIAMVITRDKDNDSDELYNLLGNDEYRKMLDKQFKEEKSNFKIEIVVDMWITGFDVPSLDTMYCFKPLQMHTLIQTISRVNRVYPGKEKGLVVDYLGIKQQMNEALHQYGGNGDVDGPDLETVEEAVKVVKDELDVIKRMFHAFDWSGYFIGTPLEQLGILQTGAEYIQHTKELETRFMRHCKKMKGAYDICCNSEHLTEAEDNDIHFMLAIRSIISKLTRDNAPDAVKMNKRVSEMLKDALMSEAVEEVTKIGVAADEEIDLLSSEYMQRLDQIPYKNTKVKLMEQLLKQVIESLRKINRQKGIDFTKRLEDIVKKYNDRSDDAALANDVIDDVVGEMVRLMEDVANERTAGNSIGLSFEEKAFFDILKSVAVKYDFIENFSNEKLTELAKQIKTMVEEQSDVSDWLNRPDLRATLKMNVIVLLARAGYPPKIRDEVFKEILEQAESFKRHSRPRPYAIDYDSYSSMVAEP</sequence>
<dbReference type="Pfam" id="PF04313">
    <property type="entry name" value="HSDR_N"/>
    <property type="match status" value="1"/>
</dbReference>
<reference evidence="12 13" key="1">
    <citation type="submission" date="2018-08" db="EMBL/GenBank/DDBJ databases">
        <title>A genome reference for cultivated species of the human gut microbiota.</title>
        <authorList>
            <person name="Zou Y."/>
            <person name="Xue W."/>
            <person name="Luo G."/>
        </authorList>
    </citation>
    <scope>NUCLEOTIDE SEQUENCE [LARGE SCALE GENOMIC DNA]</scope>
    <source>
        <strain evidence="12 13">AF14-27</strain>
    </source>
</reference>
<evidence type="ECO:0000313" key="12">
    <source>
        <dbReference type="EMBL" id="RGV54227.1"/>
    </source>
</evidence>
<keyword evidence="8 10" id="KW-0067">ATP-binding</keyword>
<proteinExistence type="inferred from homology"/>
<dbReference type="Pfam" id="PF22679">
    <property type="entry name" value="T1R_D3-like"/>
    <property type="match status" value="1"/>
</dbReference>
<evidence type="ECO:0000256" key="6">
    <source>
        <dbReference type="ARBA" id="ARBA00022759"/>
    </source>
</evidence>
<evidence type="ECO:0000256" key="10">
    <source>
        <dbReference type="RuleBase" id="RU364115"/>
    </source>
</evidence>
<dbReference type="PANTHER" id="PTHR30195">
    <property type="entry name" value="TYPE I SITE-SPECIFIC DEOXYRIBONUCLEASE PROTEIN SUBUNIT M AND R"/>
    <property type="match status" value="1"/>
</dbReference>
<dbReference type="InterPro" id="IPR004473">
    <property type="entry name" value="Restrct_endonuc_typeI_HsdR"/>
</dbReference>
<keyword evidence="7 10" id="KW-0378">Hydrolase</keyword>
<protein>
    <recommendedName>
        <fullName evidence="10">Type I restriction enzyme endonuclease subunit</fullName>
        <shortName evidence="10">R protein</shortName>
        <ecNumber evidence="10">3.1.21.3</ecNumber>
    </recommendedName>
</protein>
<keyword evidence="5 10" id="KW-0680">Restriction system</keyword>
<dbReference type="NCBIfam" id="TIGR00348">
    <property type="entry name" value="hsdR"/>
    <property type="match status" value="1"/>
</dbReference>
<organism evidence="12 13">
    <name type="scientific">Bacteroides clarus</name>
    <dbReference type="NCBI Taxonomy" id="626929"/>
    <lineage>
        <taxon>Bacteria</taxon>
        <taxon>Pseudomonadati</taxon>
        <taxon>Bacteroidota</taxon>
        <taxon>Bacteroidia</taxon>
        <taxon>Bacteroidales</taxon>
        <taxon>Bacteroidaceae</taxon>
        <taxon>Bacteroides</taxon>
    </lineage>
</organism>